<sequence>MASIVRGLAIDAYNQQIQEEGNLKWKAGRQKLYDNRPEVTERAFFEFKRDSPTQAAQFLDFDDLKRWNQRVAENYRLSAFEFFERQARKAKQDAGAQGGSDLDQSRDTGPEESSIQPKEGFMKKAWHRIKSQK</sequence>
<evidence type="ECO:0000313" key="2">
    <source>
        <dbReference type="EMBL" id="RDW63492.1"/>
    </source>
</evidence>
<feature type="region of interest" description="Disordered" evidence="1">
    <location>
        <begin position="90"/>
        <end position="133"/>
    </location>
</feature>
<proteinExistence type="predicted"/>
<protein>
    <submittedName>
        <fullName evidence="2">Uncharacterized protein</fullName>
    </submittedName>
</protein>
<accession>A0A3D8QNW8</accession>
<gene>
    <name evidence="2" type="ORF">BP6252_11037</name>
</gene>
<comment type="caution">
    <text evidence="2">The sequence shown here is derived from an EMBL/GenBank/DDBJ whole genome shotgun (WGS) entry which is preliminary data.</text>
</comment>
<evidence type="ECO:0000256" key="1">
    <source>
        <dbReference type="SAM" id="MobiDB-lite"/>
    </source>
</evidence>
<dbReference type="OrthoDB" id="10277565at2759"/>
<dbReference type="EMBL" id="PDLM01000013">
    <property type="protein sequence ID" value="RDW63492.1"/>
    <property type="molecule type" value="Genomic_DNA"/>
</dbReference>
<keyword evidence="3" id="KW-1185">Reference proteome</keyword>
<reference evidence="2 3" key="1">
    <citation type="journal article" date="2018" name="IMA Fungus">
        <title>IMA Genome-F 9: Draft genome sequence of Annulohypoxylon stygium, Aspergillus mulundensis, Berkeleyomyces basicola (syn. Thielaviopsis basicola), Ceratocystis smalleyi, two Cercospora beticola strains, Coleophoma cylindrospora, Fusarium fracticaudum, Phialophora cf. hyalina, and Morchella septimelata.</title>
        <authorList>
            <person name="Wingfield B.D."/>
            <person name="Bills G.F."/>
            <person name="Dong Y."/>
            <person name="Huang W."/>
            <person name="Nel W.J."/>
            <person name="Swalarsk-Parry B.S."/>
            <person name="Vaghefi N."/>
            <person name="Wilken P.M."/>
            <person name="An Z."/>
            <person name="de Beer Z.W."/>
            <person name="De Vos L."/>
            <person name="Chen L."/>
            <person name="Duong T.A."/>
            <person name="Gao Y."/>
            <person name="Hammerbacher A."/>
            <person name="Kikkert J.R."/>
            <person name="Li Y."/>
            <person name="Li H."/>
            <person name="Li K."/>
            <person name="Li Q."/>
            <person name="Liu X."/>
            <person name="Ma X."/>
            <person name="Naidoo K."/>
            <person name="Pethybridge S.J."/>
            <person name="Sun J."/>
            <person name="Steenkamp E.T."/>
            <person name="van der Nest M.A."/>
            <person name="van Wyk S."/>
            <person name="Wingfield M.J."/>
            <person name="Xiong C."/>
            <person name="Yue Q."/>
            <person name="Zhang X."/>
        </authorList>
    </citation>
    <scope>NUCLEOTIDE SEQUENCE [LARGE SCALE GENOMIC DNA]</scope>
    <source>
        <strain evidence="2 3">BP6252</strain>
    </source>
</reference>
<dbReference type="AlphaFoldDB" id="A0A3D8QNW8"/>
<evidence type="ECO:0000313" key="3">
    <source>
        <dbReference type="Proteomes" id="UP000256645"/>
    </source>
</evidence>
<organism evidence="2 3">
    <name type="scientific">Coleophoma cylindrospora</name>
    <dbReference type="NCBI Taxonomy" id="1849047"/>
    <lineage>
        <taxon>Eukaryota</taxon>
        <taxon>Fungi</taxon>
        <taxon>Dikarya</taxon>
        <taxon>Ascomycota</taxon>
        <taxon>Pezizomycotina</taxon>
        <taxon>Leotiomycetes</taxon>
        <taxon>Helotiales</taxon>
        <taxon>Dermateaceae</taxon>
        <taxon>Coleophoma</taxon>
    </lineage>
</organism>
<name>A0A3D8QNW8_9HELO</name>
<feature type="compositionally biased region" description="Basic residues" evidence="1">
    <location>
        <begin position="124"/>
        <end position="133"/>
    </location>
</feature>
<dbReference type="Proteomes" id="UP000256645">
    <property type="component" value="Unassembled WGS sequence"/>
</dbReference>